<name>A0A2C9USN5_MANES</name>
<accession>A0A2C9USN5</accession>
<dbReference type="AlphaFoldDB" id="A0A2C9USN5"/>
<sequence length="43" mass="5421">MRNHMDAWQKLLEQTLRNHNYMPWQQLLDWLCTEEFPHIARLL</sequence>
<protein>
    <submittedName>
        <fullName evidence="1">Uncharacterized protein</fullName>
    </submittedName>
</protein>
<reference evidence="1" key="1">
    <citation type="submission" date="2016-02" db="EMBL/GenBank/DDBJ databases">
        <title>WGS assembly of Manihot esculenta.</title>
        <authorList>
            <person name="Bredeson J.V."/>
            <person name="Prochnik S.E."/>
            <person name="Lyons J.B."/>
            <person name="Schmutz J."/>
            <person name="Grimwood J."/>
            <person name="Vrebalov J."/>
            <person name="Bart R.S."/>
            <person name="Amuge T."/>
            <person name="Ferguson M.E."/>
            <person name="Green R."/>
            <person name="Putnam N."/>
            <person name="Stites J."/>
            <person name="Rounsley S."/>
            <person name="Rokhsar D.S."/>
        </authorList>
    </citation>
    <scope>NUCLEOTIDE SEQUENCE [LARGE SCALE GENOMIC DNA]</scope>
    <source>
        <tissue evidence="1">Leaf</tissue>
    </source>
</reference>
<dbReference type="EMBL" id="CM004399">
    <property type="protein sequence ID" value="OAY33895.1"/>
    <property type="molecule type" value="Genomic_DNA"/>
</dbReference>
<organism evidence="1">
    <name type="scientific">Manihot esculenta</name>
    <name type="common">Cassava</name>
    <name type="synonym">Jatropha manihot</name>
    <dbReference type="NCBI Taxonomy" id="3983"/>
    <lineage>
        <taxon>Eukaryota</taxon>
        <taxon>Viridiplantae</taxon>
        <taxon>Streptophyta</taxon>
        <taxon>Embryophyta</taxon>
        <taxon>Tracheophyta</taxon>
        <taxon>Spermatophyta</taxon>
        <taxon>Magnoliopsida</taxon>
        <taxon>eudicotyledons</taxon>
        <taxon>Gunneridae</taxon>
        <taxon>Pentapetalae</taxon>
        <taxon>rosids</taxon>
        <taxon>fabids</taxon>
        <taxon>Malpighiales</taxon>
        <taxon>Euphorbiaceae</taxon>
        <taxon>Crotonoideae</taxon>
        <taxon>Manihoteae</taxon>
        <taxon>Manihot</taxon>
    </lineage>
</organism>
<gene>
    <name evidence="1" type="ORF">MANES_13G134100</name>
</gene>
<evidence type="ECO:0000313" key="1">
    <source>
        <dbReference type="EMBL" id="OAY33895.1"/>
    </source>
</evidence>
<proteinExistence type="predicted"/>